<dbReference type="GO" id="GO:0000139">
    <property type="term" value="C:Golgi membrane"/>
    <property type="evidence" value="ECO:0007669"/>
    <property type="project" value="InterPro"/>
</dbReference>
<organism evidence="8 9">
    <name type="scientific">Acropora cervicornis</name>
    <name type="common">Staghorn coral</name>
    <dbReference type="NCBI Taxonomy" id="6130"/>
    <lineage>
        <taxon>Eukaryota</taxon>
        <taxon>Metazoa</taxon>
        <taxon>Cnidaria</taxon>
        <taxon>Anthozoa</taxon>
        <taxon>Hexacorallia</taxon>
        <taxon>Scleractinia</taxon>
        <taxon>Astrocoeniina</taxon>
        <taxon>Acroporidae</taxon>
        <taxon>Acropora</taxon>
    </lineage>
</organism>
<keyword evidence="4 7" id="KW-0812">Transmembrane</keyword>
<evidence type="ECO:0000313" key="9">
    <source>
        <dbReference type="Proteomes" id="UP001249851"/>
    </source>
</evidence>
<comment type="similarity">
    <text evidence="2">Belongs to the nucleotide-sugar transporter family. SLC35A subfamily.</text>
</comment>
<dbReference type="PANTHER" id="PTHR10231">
    <property type="entry name" value="NUCLEOTIDE-SUGAR TRANSMEMBRANE TRANSPORTER"/>
    <property type="match status" value="1"/>
</dbReference>
<dbReference type="GO" id="GO:0015165">
    <property type="term" value="F:pyrimidine nucleotide-sugar transmembrane transporter activity"/>
    <property type="evidence" value="ECO:0007669"/>
    <property type="project" value="InterPro"/>
</dbReference>
<dbReference type="EMBL" id="JARQWQ010000006">
    <property type="protein sequence ID" value="KAK2571432.1"/>
    <property type="molecule type" value="Genomic_DNA"/>
</dbReference>
<evidence type="ECO:0000256" key="6">
    <source>
        <dbReference type="ARBA" id="ARBA00023136"/>
    </source>
</evidence>
<gene>
    <name evidence="8" type="ORF">P5673_004024</name>
</gene>
<keyword evidence="3" id="KW-0762">Sugar transport</keyword>
<dbReference type="NCBIfam" id="TIGR00803">
    <property type="entry name" value="nst"/>
    <property type="match status" value="1"/>
</dbReference>
<dbReference type="SUPFAM" id="SSF103481">
    <property type="entry name" value="Multidrug resistance efflux transporter EmrE"/>
    <property type="match status" value="1"/>
</dbReference>
<evidence type="ECO:0000256" key="2">
    <source>
        <dbReference type="ARBA" id="ARBA00009976"/>
    </source>
</evidence>
<keyword evidence="9" id="KW-1185">Reference proteome</keyword>
<keyword evidence="3" id="KW-0813">Transport</keyword>
<reference evidence="8" key="1">
    <citation type="journal article" date="2023" name="G3 (Bethesda)">
        <title>Whole genome assembly and annotation of the endangered Caribbean coral Acropora cervicornis.</title>
        <authorList>
            <person name="Selwyn J.D."/>
            <person name="Vollmer S.V."/>
        </authorList>
    </citation>
    <scope>NUCLEOTIDE SEQUENCE</scope>
    <source>
        <strain evidence="8">K2</strain>
    </source>
</reference>
<dbReference type="AlphaFoldDB" id="A0AAD9R1K1"/>
<keyword evidence="6 7" id="KW-0472">Membrane</keyword>
<evidence type="ECO:0000313" key="8">
    <source>
        <dbReference type="EMBL" id="KAK2571432.1"/>
    </source>
</evidence>
<feature type="transmembrane region" description="Helical" evidence="7">
    <location>
        <begin position="56"/>
        <end position="75"/>
    </location>
</feature>
<reference evidence="8" key="2">
    <citation type="journal article" date="2023" name="Science">
        <title>Genomic signatures of disease resistance in endangered staghorn corals.</title>
        <authorList>
            <person name="Vollmer S.V."/>
            <person name="Selwyn J.D."/>
            <person name="Despard B.A."/>
            <person name="Roesel C.L."/>
        </authorList>
    </citation>
    <scope>NUCLEOTIDE SEQUENCE</scope>
    <source>
        <strain evidence="8">K2</strain>
    </source>
</reference>
<name>A0AAD9R1K1_ACRCE</name>
<keyword evidence="5 7" id="KW-1133">Transmembrane helix</keyword>
<evidence type="ECO:0000256" key="7">
    <source>
        <dbReference type="SAM" id="Phobius"/>
    </source>
</evidence>
<proteinExistence type="inferred from homology"/>
<dbReference type="InterPro" id="IPR007271">
    <property type="entry name" value="Nuc_sug_transpt"/>
</dbReference>
<sequence>MQYELNFSFSGEHFALFMWNYISYKQLAILPVTHKFLQLHAMHVSNFISGGTSVSIKVWSLFILTLQNALVVLTLRYTRTLPGNMYLASTAVMITELLKAVVSVTILFGQSGNVVDFFKSLYSITFGQPLDAAKMLVPACIYTVQNNLLYIAVSNLDAATYQVTYQLKILTTALFSVVMLKKSISKIQWFSLFMLFVGVSVVQLQPVTDKAQSAKSPSLHSQNPVLGLAAVVASSLCVYFEKIVKGTHMSLWARNFQLALFSIIIGTVGMYINDGEKIRQKGILFGYHKLVWLIVGLQAFGGILVGFVVRYTDNILKGFSAAISIVVSCIASVYLFQFKLSIQFVTGAGLVMLSTYLYGIGQSSAAKESKLDKSKLDKKVD</sequence>
<feature type="transmembrane region" description="Helical" evidence="7">
    <location>
        <begin position="342"/>
        <end position="360"/>
    </location>
</feature>
<dbReference type="PIRSF" id="PIRSF005799">
    <property type="entry name" value="UDP-gal_transpt"/>
    <property type="match status" value="1"/>
</dbReference>
<evidence type="ECO:0000256" key="1">
    <source>
        <dbReference type="ARBA" id="ARBA00004141"/>
    </source>
</evidence>
<evidence type="ECO:0000256" key="4">
    <source>
        <dbReference type="ARBA" id="ARBA00022692"/>
    </source>
</evidence>
<feature type="transmembrane region" description="Helical" evidence="7">
    <location>
        <begin position="252"/>
        <end position="272"/>
    </location>
</feature>
<feature type="transmembrane region" description="Helical" evidence="7">
    <location>
        <begin position="87"/>
        <end position="108"/>
    </location>
</feature>
<feature type="transmembrane region" description="Helical" evidence="7">
    <location>
        <begin position="224"/>
        <end position="240"/>
    </location>
</feature>
<feature type="transmembrane region" description="Helical" evidence="7">
    <location>
        <begin position="318"/>
        <end position="336"/>
    </location>
</feature>
<evidence type="ECO:0000256" key="5">
    <source>
        <dbReference type="ARBA" id="ARBA00022989"/>
    </source>
</evidence>
<protein>
    <submittedName>
        <fullName evidence="8">UDP-galactose translocator</fullName>
    </submittedName>
</protein>
<accession>A0AAD9R1K1</accession>
<evidence type="ECO:0000256" key="3">
    <source>
        <dbReference type="ARBA" id="ARBA00022597"/>
    </source>
</evidence>
<feature type="transmembrane region" description="Helical" evidence="7">
    <location>
        <begin position="292"/>
        <end position="311"/>
    </location>
</feature>
<feature type="transmembrane region" description="Helical" evidence="7">
    <location>
        <begin position="163"/>
        <end position="180"/>
    </location>
</feature>
<feature type="transmembrane region" description="Helical" evidence="7">
    <location>
        <begin position="187"/>
        <end position="204"/>
    </location>
</feature>
<comment type="subcellular location">
    <subcellularLocation>
        <location evidence="1">Membrane</location>
        <topology evidence="1">Multi-pass membrane protein</topology>
    </subcellularLocation>
</comment>
<dbReference type="Pfam" id="PF04142">
    <property type="entry name" value="Nuc_sug_transp"/>
    <property type="match status" value="1"/>
</dbReference>
<dbReference type="Proteomes" id="UP001249851">
    <property type="component" value="Unassembled WGS sequence"/>
</dbReference>
<comment type="caution">
    <text evidence="8">The sequence shown here is derived from an EMBL/GenBank/DDBJ whole genome shotgun (WGS) entry which is preliminary data.</text>
</comment>
<dbReference type="InterPro" id="IPR037185">
    <property type="entry name" value="EmrE-like"/>
</dbReference>